<dbReference type="AlphaFoldDB" id="A0A9D9EG08"/>
<evidence type="ECO:0000313" key="2">
    <source>
        <dbReference type="EMBL" id="MBO8445670.1"/>
    </source>
</evidence>
<evidence type="ECO:0000313" key="3">
    <source>
        <dbReference type="Proteomes" id="UP000823619"/>
    </source>
</evidence>
<accession>A0A9D9EG08</accession>
<dbReference type="EMBL" id="JADIMO010000101">
    <property type="protein sequence ID" value="MBO8445670.1"/>
    <property type="molecule type" value="Genomic_DNA"/>
</dbReference>
<dbReference type="PANTHER" id="PTHR43328:SF1">
    <property type="entry name" value="N-ACETYLTRANSFERASE DOMAIN-CONTAINING PROTEIN"/>
    <property type="match status" value="1"/>
</dbReference>
<gene>
    <name evidence="2" type="ORF">IAC23_08280</name>
</gene>
<dbReference type="GO" id="GO:0016747">
    <property type="term" value="F:acyltransferase activity, transferring groups other than amino-acyl groups"/>
    <property type="evidence" value="ECO:0007669"/>
    <property type="project" value="InterPro"/>
</dbReference>
<dbReference type="Pfam" id="PF13302">
    <property type="entry name" value="Acetyltransf_3"/>
    <property type="match status" value="1"/>
</dbReference>
<dbReference type="PANTHER" id="PTHR43328">
    <property type="entry name" value="ACETYLTRANSFERASE-RELATED"/>
    <property type="match status" value="1"/>
</dbReference>
<dbReference type="InterPro" id="IPR016181">
    <property type="entry name" value="Acyl_CoA_acyltransferase"/>
</dbReference>
<protein>
    <submittedName>
        <fullName evidence="2">GNAT family N-acetyltransferase</fullName>
    </submittedName>
</protein>
<proteinExistence type="predicted"/>
<reference evidence="2" key="2">
    <citation type="journal article" date="2021" name="PeerJ">
        <title>Extensive microbial diversity within the chicken gut microbiome revealed by metagenomics and culture.</title>
        <authorList>
            <person name="Gilroy R."/>
            <person name="Ravi A."/>
            <person name="Getino M."/>
            <person name="Pursley I."/>
            <person name="Horton D.L."/>
            <person name="Alikhan N.F."/>
            <person name="Baker D."/>
            <person name="Gharbi K."/>
            <person name="Hall N."/>
            <person name="Watson M."/>
            <person name="Adriaenssens E.M."/>
            <person name="Foster-Nyarko E."/>
            <person name="Jarju S."/>
            <person name="Secka A."/>
            <person name="Antonio M."/>
            <person name="Oren A."/>
            <person name="Chaudhuri R.R."/>
            <person name="La Ragione R."/>
            <person name="Hildebrand F."/>
            <person name="Pallen M.J."/>
        </authorList>
    </citation>
    <scope>NUCLEOTIDE SEQUENCE</scope>
    <source>
        <strain evidence="2">D5-748</strain>
    </source>
</reference>
<dbReference type="InterPro" id="IPR000182">
    <property type="entry name" value="GNAT_dom"/>
</dbReference>
<feature type="non-terminal residue" evidence="2">
    <location>
        <position position="107"/>
    </location>
</feature>
<dbReference type="SUPFAM" id="SSF55729">
    <property type="entry name" value="Acyl-CoA N-acyltransferases (Nat)"/>
    <property type="match status" value="1"/>
</dbReference>
<comment type="caution">
    <text evidence="2">The sequence shown here is derived from an EMBL/GenBank/DDBJ whole genome shotgun (WGS) entry which is preliminary data.</text>
</comment>
<reference evidence="2" key="1">
    <citation type="submission" date="2020-10" db="EMBL/GenBank/DDBJ databases">
        <authorList>
            <person name="Gilroy R."/>
        </authorList>
    </citation>
    <scope>NUCLEOTIDE SEQUENCE</scope>
    <source>
        <strain evidence="2">D5-748</strain>
    </source>
</reference>
<feature type="domain" description="N-acetyltransferase" evidence="1">
    <location>
        <begin position="5"/>
        <end position="105"/>
    </location>
</feature>
<organism evidence="2 3">
    <name type="scientific">Candidatus Cryptobacteroides merdavium</name>
    <dbReference type="NCBI Taxonomy" id="2840769"/>
    <lineage>
        <taxon>Bacteria</taxon>
        <taxon>Pseudomonadati</taxon>
        <taxon>Bacteroidota</taxon>
        <taxon>Bacteroidia</taxon>
        <taxon>Bacteroidales</taxon>
        <taxon>Candidatus Cryptobacteroides</taxon>
    </lineage>
</organism>
<dbReference type="Proteomes" id="UP000823619">
    <property type="component" value="Unassembled WGS sequence"/>
</dbReference>
<dbReference type="Gene3D" id="3.40.630.30">
    <property type="match status" value="1"/>
</dbReference>
<evidence type="ECO:0000259" key="1">
    <source>
        <dbReference type="Pfam" id="PF13302"/>
    </source>
</evidence>
<name>A0A9D9EG08_9BACT</name>
<sequence>METFRIRKWTENDIGSLASHLNNRKIWDNCRDSLPYPYTEKEAEEFIRSAEGQEEQGNYCVEIGGEAAGNISFTRGSDVERFSAEAGYWLAEPYWGRGIMTEALKRT</sequence>